<reference evidence="1 2" key="1">
    <citation type="submission" date="2021-06" db="EMBL/GenBank/DDBJ databases">
        <authorList>
            <person name="Kallberg Y."/>
            <person name="Tangrot J."/>
            <person name="Rosling A."/>
        </authorList>
    </citation>
    <scope>NUCLEOTIDE SEQUENCE [LARGE SCALE GENOMIC DNA]</scope>
    <source>
        <strain evidence="1 2">120-4 pot B 10/14</strain>
    </source>
</reference>
<gene>
    <name evidence="1" type="ORF">GMARGA_LOCUS27580</name>
</gene>
<protein>
    <submittedName>
        <fullName evidence="1">27262_t:CDS:1</fullName>
    </submittedName>
</protein>
<comment type="caution">
    <text evidence="1">The sequence shown here is derived from an EMBL/GenBank/DDBJ whole genome shotgun (WGS) entry which is preliminary data.</text>
</comment>
<dbReference type="EMBL" id="CAJVQB010033950">
    <property type="protein sequence ID" value="CAG8820483.1"/>
    <property type="molecule type" value="Genomic_DNA"/>
</dbReference>
<name>A0ABN7W7Y7_GIGMA</name>
<proteinExistence type="predicted"/>
<accession>A0ABN7W7Y7</accession>
<organism evidence="1 2">
    <name type="scientific">Gigaspora margarita</name>
    <dbReference type="NCBI Taxonomy" id="4874"/>
    <lineage>
        <taxon>Eukaryota</taxon>
        <taxon>Fungi</taxon>
        <taxon>Fungi incertae sedis</taxon>
        <taxon>Mucoromycota</taxon>
        <taxon>Glomeromycotina</taxon>
        <taxon>Glomeromycetes</taxon>
        <taxon>Diversisporales</taxon>
        <taxon>Gigasporaceae</taxon>
        <taxon>Gigaspora</taxon>
    </lineage>
</organism>
<sequence>MAILMNVDWESFIMLLDIFNNINTSSLSDNEDNNIIINRNLDPLLSNYYNSVVINTNLLPPLAKYNNNYLDPFNNWQSVDSIIRCKSFCCLLSSNYEPQKIIDQNSHHIWGTIKMNCEWHCNFTYPKTAYQIRCTILKDTHNHKINLAQISDVIADIEQRESLIPEDLYINTINDNFIEDVVDELQTILKTILSSNDISNINEM</sequence>
<evidence type="ECO:0000313" key="1">
    <source>
        <dbReference type="EMBL" id="CAG8820483.1"/>
    </source>
</evidence>
<keyword evidence="2" id="KW-1185">Reference proteome</keyword>
<evidence type="ECO:0000313" key="2">
    <source>
        <dbReference type="Proteomes" id="UP000789901"/>
    </source>
</evidence>
<dbReference type="Proteomes" id="UP000789901">
    <property type="component" value="Unassembled WGS sequence"/>
</dbReference>